<protein>
    <submittedName>
        <fullName evidence="1">Uncharacterized protein</fullName>
    </submittedName>
</protein>
<accession>A0A0F2LSD8</accession>
<dbReference type="AlphaFoldDB" id="A0A0F2LSD8"/>
<proteinExistence type="predicted"/>
<dbReference type="EMBL" id="JZWS01000060">
    <property type="protein sequence ID" value="KJR78711.1"/>
    <property type="molecule type" value="Genomic_DNA"/>
</dbReference>
<sequence>MFSYSASHSVNYTLEYYSNESLVSSIEKFNLTQLLNFTKAFTGNFTSSFLNVTYHVNYRPVGLVMISFNGNTYLGHEYELTKTYTSKLNASFLGANLVASSEGHQEAIAKTFVTGILYSLTSNSTKTTTTTYSFMGMTKTRTVVSTSTMSMTLVSTNVSLDDPGYEAMFLLAHTFTRLIYIFVL</sequence>
<reference evidence="1" key="1">
    <citation type="submission" date="2015-03" db="EMBL/GenBank/DDBJ databases">
        <title>Metagenome Sequencing of an Archaeal-Dominated Microbial Community from a Hot Spring at the Los Azufres Geothermal Field, Mexico.</title>
        <authorList>
            <person name="Servin-Garciduenas L.E."/>
            <person name="Martinez-Romero E."/>
        </authorList>
    </citation>
    <scope>NUCLEOTIDE SEQUENCE [LARGE SCALE GENOMIC DNA]</scope>
    <source>
        <strain evidence="1">AZ1-454</strain>
    </source>
</reference>
<comment type="caution">
    <text evidence="1">The sequence shown here is derived from an EMBL/GenBank/DDBJ whole genome shotgun (WGS) entry which is preliminary data.</text>
</comment>
<evidence type="ECO:0000313" key="1">
    <source>
        <dbReference type="EMBL" id="KJR78711.1"/>
    </source>
</evidence>
<organism evidence="1">
    <name type="scientific">Candidatus Aramenus sulfurataquae</name>
    <dbReference type="NCBI Taxonomy" id="1326980"/>
    <lineage>
        <taxon>Archaea</taxon>
        <taxon>Thermoproteota</taxon>
        <taxon>Thermoprotei</taxon>
        <taxon>Sulfolobales</taxon>
        <taxon>Sulfolobaceae</taxon>
        <taxon>Candidatus Aramenus</taxon>
    </lineage>
</organism>
<name>A0A0F2LSD8_9CREN</name>
<gene>
    <name evidence="1" type="ORF">TQ35_05835</name>
</gene>